<dbReference type="EC" id="2.3.1.54" evidence="12"/>
<feature type="domain" description="PFL" evidence="14">
    <location>
        <begin position="3"/>
        <end position="623"/>
    </location>
</feature>
<dbReference type="RefSeq" id="WP_107272483.1">
    <property type="nucleotide sequence ID" value="NZ_PYMA01000019.1"/>
</dbReference>
<dbReference type="InterPro" id="IPR001150">
    <property type="entry name" value="Gly_radical"/>
</dbReference>
<feature type="active site" description="Cysteine radical intermediate" evidence="9">
    <location>
        <position position="418"/>
    </location>
</feature>
<dbReference type="PROSITE" id="PS51554">
    <property type="entry name" value="PFL"/>
    <property type="match status" value="1"/>
</dbReference>
<protein>
    <recommendedName>
        <fullName evidence="12">Formate acetyltransferase</fullName>
        <ecNumber evidence="12">2.3.1.54</ecNumber>
    </recommendedName>
    <alternativeName>
        <fullName evidence="12">Pyruvate formate-lyase</fullName>
    </alternativeName>
</protein>
<keyword evidence="4 12" id="KW-0808">Transferase</keyword>
<dbReference type="AlphaFoldDB" id="A0A2T3NGH9"/>
<organism evidence="15 16">
    <name type="scientific">Photobacterium sanctipauli</name>
    <dbReference type="NCBI Taxonomy" id="1342794"/>
    <lineage>
        <taxon>Bacteria</taxon>
        <taxon>Pseudomonadati</taxon>
        <taxon>Pseudomonadota</taxon>
        <taxon>Gammaproteobacteria</taxon>
        <taxon>Vibrionales</taxon>
        <taxon>Vibrionaceae</taxon>
        <taxon>Photobacterium</taxon>
    </lineage>
</organism>
<keyword evidence="16" id="KW-1185">Reference proteome</keyword>
<comment type="subcellular location">
    <subcellularLocation>
        <location evidence="1 12">Cytoplasm</location>
    </subcellularLocation>
</comment>
<keyword evidence="12" id="KW-0313">Glucose metabolism</keyword>
<evidence type="ECO:0000313" key="15">
    <source>
        <dbReference type="EMBL" id="PSW13896.1"/>
    </source>
</evidence>
<evidence type="ECO:0000259" key="13">
    <source>
        <dbReference type="PROSITE" id="PS51149"/>
    </source>
</evidence>
<dbReference type="GO" id="GO:0006006">
    <property type="term" value="P:glucose metabolic process"/>
    <property type="evidence" value="ECO:0007669"/>
    <property type="project" value="UniProtKB-UniRule"/>
</dbReference>
<evidence type="ECO:0000256" key="4">
    <source>
        <dbReference type="ARBA" id="ARBA00022679"/>
    </source>
</evidence>
<evidence type="ECO:0000259" key="14">
    <source>
        <dbReference type="PROSITE" id="PS51554"/>
    </source>
</evidence>
<evidence type="ECO:0000256" key="2">
    <source>
        <dbReference type="ARBA" id="ARBA00008375"/>
    </source>
</evidence>
<dbReference type="PANTHER" id="PTHR30191">
    <property type="entry name" value="FORMATE ACETYLTRANSFERASE"/>
    <property type="match status" value="1"/>
</dbReference>
<dbReference type="Gene3D" id="3.20.70.20">
    <property type="match status" value="1"/>
</dbReference>
<dbReference type="Pfam" id="PF02901">
    <property type="entry name" value="PFL-like"/>
    <property type="match status" value="1"/>
</dbReference>
<name>A0A2T3NGH9_9GAMM</name>
<dbReference type="PANTHER" id="PTHR30191:SF0">
    <property type="entry name" value="FORMATE ACETYLTRANSFERASE 1"/>
    <property type="match status" value="1"/>
</dbReference>
<comment type="subunit">
    <text evidence="12">Homodimer.</text>
</comment>
<evidence type="ECO:0000256" key="10">
    <source>
        <dbReference type="PIRSR" id="PIRSR000379-2"/>
    </source>
</evidence>
<dbReference type="Proteomes" id="UP000241771">
    <property type="component" value="Unassembled WGS sequence"/>
</dbReference>
<dbReference type="PROSITE" id="PS51149">
    <property type="entry name" value="GLY_RADICAL_2"/>
    <property type="match status" value="1"/>
</dbReference>
<dbReference type="CDD" id="cd01678">
    <property type="entry name" value="PFL1"/>
    <property type="match status" value="1"/>
</dbReference>
<sequence length="758" mass="84536">MAEQFAKAWEGFAAGEWQNDVNVRDFIQKNYTPYEGDESFLVTEGTEATNKLWDQVMEGIKQENSTHAPVDFDTSLISTITAHDAGYINKDLETIVGLQTEAPLKRAIMPNGGVRMIEGSCKAYGRTLDPQVSKIYSEYRKTHNQGVFDVYSPDILKCRKSGVLTGLPDAYGRGRIIGDYRRVALYGIDFLMKEKVAQFHSTQEKLESGDDLQMTMQLREELQEQHRALGQMKEMAAKYGFDISNPATDAKEAIQWLYFGYLAAVKSQNGAAMSLGRTSTFLDIYVERDIAAGKITEVEAQEMIDHFVMKLRMVRFLRTPEYDELFSGDPIWATESMGGMGVDGRTLVTRTNFRFLNTLYTMGPSPEPNITVLWSEQLPDGFKRFCAKVSIDTSSIQYENDDLMRPDFDNDDYAIACCVSPMVIGKHMQFFGARANLAKTLLYVINGGVDEKLKLQVGPKTEPMLDEVLDFDKVYAGLDNFMDWLAKQYVTALNAIHYSHDKYSYEAALMALHDRDVRRTMACGIAGLSVAADSLAAIKFAKVKPVRDEDGIAIDFEIEGDYPKFGNNDARVDDIACELVTTFMNKIRKLKTYRDAVPTQSILTITSNVVYGKKTGNTPDGRQAGAPFAPGANPMHGRDEKGAVASLTSVGKLPFADAKDGISYTFSIVPNALGKEQDTQRANLAGLMDGYFHHETGIEGGQHLNVNVLNRDTLEDAVKHPEKYPQLTIRVSGYAVRFNSLTAEQQKDVIARTFTESL</sequence>
<dbReference type="EMBL" id="PYMA01000019">
    <property type="protein sequence ID" value="PSW13896.1"/>
    <property type="molecule type" value="Genomic_DNA"/>
</dbReference>
<dbReference type="InterPro" id="IPR019777">
    <property type="entry name" value="Form_AcTrfase_GR_CS"/>
</dbReference>
<keyword evidence="3 12" id="KW-0963">Cytoplasm</keyword>
<comment type="similarity">
    <text evidence="2 12">Belongs to the glycyl radical enzyme (GRE) family. PFL subfamily.</text>
</comment>
<gene>
    <name evidence="15" type="primary">pflB</name>
    <name evidence="15" type="ORF">C9I98_21980</name>
</gene>
<feature type="domain" description="Glycine radical" evidence="13">
    <location>
        <begin position="630"/>
        <end position="758"/>
    </location>
</feature>
<accession>A0A2T3NGH9</accession>
<feature type="modified residue" description="Glycine radical" evidence="10 11">
    <location>
        <position position="733"/>
    </location>
</feature>
<evidence type="ECO:0000313" key="16">
    <source>
        <dbReference type="Proteomes" id="UP000241771"/>
    </source>
</evidence>
<comment type="catalytic activity">
    <reaction evidence="8 12">
        <text>formate + acetyl-CoA = pyruvate + CoA</text>
        <dbReference type="Rhea" id="RHEA:11844"/>
        <dbReference type="ChEBI" id="CHEBI:15361"/>
        <dbReference type="ChEBI" id="CHEBI:15740"/>
        <dbReference type="ChEBI" id="CHEBI:57287"/>
        <dbReference type="ChEBI" id="CHEBI:57288"/>
        <dbReference type="EC" id="2.3.1.54"/>
    </reaction>
</comment>
<dbReference type="UniPathway" id="UPA00920">
    <property type="reaction ID" value="UER00891"/>
</dbReference>
<dbReference type="SUPFAM" id="SSF51998">
    <property type="entry name" value="PFL-like glycyl radical enzymes"/>
    <property type="match status" value="1"/>
</dbReference>
<dbReference type="FunFam" id="3.20.70.20:FF:000003">
    <property type="entry name" value="Formate acetyltransferase"/>
    <property type="match status" value="1"/>
</dbReference>
<evidence type="ECO:0000256" key="1">
    <source>
        <dbReference type="ARBA" id="ARBA00004496"/>
    </source>
</evidence>
<evidence type="ECO:0000256" key="6">
    <source>
        <dbReference type="ARBA" id="ARBA00023277"/>
    </source>
</evidence>
<keyword evidence="6 12" id="KW-0119">Carbohydrate metabolism</keyword>
<evidence type="ECO:0000256" key="9">
    <source>
        <dbReference type="PIRSR" id="PIRSR000379-1"/>
    </source>
</evidence>
<evidence type="ECO:0000256" key="3">
    <source>
        <dbReference type="ARBA" id="ARBA00022490"/>
    </source>
</evidence>
<evidence type="ECO:0000256" key="11">
    <source>
        <dbReference type="PROSITE-ProRule" id="PRU00493"/>
    </source>
</evidence>
<evidence type="ECO:0000256" key="5">
    <source>
        <dbReference type="ARBA" id="ARBA00022818"/>
    </source>
</evidence>
<evidence type="ECO:0000256" key="8">
    <source>
        <dbReference type="ARBA" id="ARBA00049029"/>
    </source>
</evidence>
<dbReference type="InterPro" id="IPR050244">
    <property type="entry name" value="Auton_GlycylRad_Cofactor"/>
</dbReference>
<proteinExistence type="inferred from homology"/>
<keyword evidence="5 10" id="KW-0556">Organic radical</keyword>
<evidence type="ECO:0000256" key="7">
    <source>
        <dbReference type="ARBA" id="ARBA00023315"/>
    </source>
</evidence>
<evidence type="ECO:0000256" key="12">
    <source>
        <dbReference type="RuleBase" id="RU368075"/>
    </source>
</evidence>
<dbReference type="Pfam" id="PF01228">
    <property type="entry name" value="Gly_radical"/>
    <property type="match status" value="1"/>
</dbReference>
<comment type="pathway">
    <text evidence="12">Fermentation; pyruvate fermentation; formate from pyruvate: step 1/1.</text>
</comment>
<dbReference type="PIRSF" id="PIRSF000379">
    <property type="entry name" value="For_Ac_trans_1"/>
    <property type="match status" value="1"/>
</dbReference>
<reference evidence="15 16" key="1">
    <citation type="submission" date="2018-01" db="EMBL/GenBank/DDBJ databases">
        <title>Whole genome sequencing of Histamine producing bacteria.</title>
        <authorList>
            <person name="Butler K."/>
        </authorList>
    </citation>
    <scope>NUCLEOTIDE SEQUENCE [LARGE SCALE GENOMIC DNA]</scope>
    <source>
        <strain evidence="15 16">DSM 100436</strain>
    </source>
</reference>
<dbReference type="InterPro" id="IPR004184">
    <property type="entry name" value="PFL_dom"/>
</dbReference>
<dbReference type="NCBIfam" id="TIGR01255">
    <property type="entry name" value="pyr_form_ly_1"/>
    <property type="match status" value="1"/>
</dbReference>
<feature type="active site" description="S-acetylcysteine intermediate" evidence="9">
    <location>
        <position position="417"/>
    </location>
</feature>
<dbReference type="GO" id="GO:0005829">
    <property type="term" value="C:cytosol"/>
    <property type="evidence" value="ECO:0007669"/>
    <property type="project" value="TreeGrafter"/>
</dbReference>
<dbReference type="InterPro" id="IPR005949">
    <property type="entry name" value="Form_AcTrfase"/>
</dbReference>
<dbReference type="GO" id="GO:0008861">
    <property type="term" value="F:formate C-acetyltransferase activity"/>
    <property type="evidence" value="ECO:0007669"/>
    <property type="project" value="UniProtKB-UniRule"/>
</dbReference>
<keyword evidence="7 12" id="KW-0012">Acyltransferase</keyword>
<dbReference type="PROSITE" id="PS00850">
    <property type="entry name" value="GLY_RADICAL_1"/>
    <property type="match status" value="1"/>
</dbReference>
<comment type="caution">
    <text evidence="15">The sequence shown here is derived from an EMBL/GenBank/DDBJ whole genome shotgun (WGS) entry which is preliminary data.</text>
</comment>